<evidence type="ECO:0000313" key="2">
    <source>
        <dbReference type="Proteomes" id="UP000051952"/>
    </source>
</evidence>
<organism evidence="1 2">
    <name type="scientific">Bodo saltans</name>
    <name type="common">Flagellated protozoan</name>
    <dbReference type="NCBI Taxonomy" id="75058"/>
    <lineage>
        <taxon>Eukaryota</taxon>
        <taxon>Discoba</taxon>
        <taxon>Euglenozoa</taxon>
        <taxon>Kinetoplastea</taxon>
        <taxon>Metakinetoplastina</taxon>
        <taxon>Eubodonida</taxon>
        <taxon>Bodonidae</taxon>
        <taxon>Bodo</taxon>
    </lineage>
</organism>
<feature type="non-terminal residue" evidence="1">
    <location>
        <position position="1"/>
    </location>
</feature>
<accession>A0A0S4JP74</accession>
<keyword evidence="2" id="KW-1185">Reference proteome</keyword>
<evidence type="ECO:0000313" key="1">
    <source>
        <dbReference type="EMBL" id="CUG91072.1"/>
    </source>
</evidence>
<keyword evidence="1" id="KW-0472">Membrane</keyword>
<keyword evidence="1" id="KW-0812">Transmembrane</keyword>
<dbReference type="OMA" id="WRQVQHC"/>
<dbReference type="EMBL" id="CYKH01001888">
    <property type="protein sequence ID" value="CUG91072.1"/>
    <property type="molecule type" value="Genomic_DNA"/>
</dbReference>
<sequence>CVQTISNVFAFFLFRTQLYLFFEAALFETFFVVLSIEKKKDSGAPSVLFSLDMSSQTVALRFSDLVDGGLIEQLPPFLDDNIVISTWNGVVYGKEKAESFFNDYRRYMHHKHNFDKWKQVHHSLDASLQTFSSEGPSMVLPEDRVERTRRIVTGRITGGDPHVAQYFDESGYDSQGFAMFERNGVVGSHPKYAFLRLPVRQVIVVKNGLVVLYELSMRR</sequence>
<dbReference type="OrthoDB" id="268934at2759"/>
<reference evidence="2" key="1">
    <citation type="submission" date="2015-09" db="EMBL/GenBank/DDBJ databases">
        <authorList>
            <consortium name="Pathogen Informatics"/>
        </authorList>
    </citation>
    <scope>NUCLEOTIDE SEQUENCE [LARGE SCALE GENOMIC DNA]</scope>
    <source>
        <strain evidence="2">Lake Konstanz</strain>
    </source>
</reference>
<dbReference type="Proteomes" id="UP000051952">
    <property type="component" value="Unassembled WGS sequence"/>
</dbReference>
<gene>
    <name evidence="1" type="ORF">BSAL_30080</name>
</gene>
<dbReference type="AlphaFoldDB" id="A0A0S4JP74"/>
<dbReference type="VEuPathDB" id="TriTrypDB:BSAL_30080"/>
<name>A0A0S4JP74_BODSA</name>
<protein>
    <submittedName>
        <fullName evidence="1">Transmembrane protein, putative</fullName>
    </submittedName>
</protein>
<proteinExistence type="predicted"/>